<feature type="region of interest" description="Disordered" evidence="1">
    <location>
        <begin position="1"/>
        <end position="25"/>
    </location>
</feature>
<reference evidence="2" key="1">
    <citation type="submission" date="2022-11" db="EMBL/GenBank/DDBJ databases">
        <title>Chromosome-level genome of Pogonophryne albipinna.</title>
        <authorList>
            <person name="Jo E."/>
        </authorList>
    </citation>
    <scope>NUCLEOTIDE SEQUENCE</scope>
    <source>
        <strain evidence="2">SGF0006</strain>
        <tissue evidence="2">Muscle</tissue>
    </source>
</reference>
<evidence type="ECO:0000256" key="1">
    <source>
        <dbReference type="SAM" id="MobiDB-lite"/>
    </source>
</evidence>
<sequence length="128" mass="14966">MFLQPLSRSREEKGEEEEGDYRSPYHRYHHHLHTLVPDVMEYNQVMHHHHLHDSAVIKCPQRCASIRASSMPRLAVDLPAGMSADSKLMKRSFSTIGDQCVNGLWQEQHSLERISPDGEYRPRQKSYR</sequence>
<feature type="non-terminal residue" evidence="2">
    <location>
        <position position="128"/>
    </location>
</feature>
<proteinExistence type="predicted"/>
<name>A0AAD6FR50_9TELE</name>
<keyword evidence="3" id="KW-1185">Reference proteome</keyword>
<evidence type="ECO:0000313" key="3">
    <source>
        <dbReference type="Proteomes" id="UP001219934"/>
    </source>
</evidence>
<protein>
    <submittedName>
        <fullName evidence="2">Uncharacterized protein</fullName>
    </submittedName>
</protein>
<gene>
    <name evidence="2" type="ORF">JOQ06_005435</name>
</gene>
<dbReference type="EMBL" id="JAPTMU010000005">
    <property type="protein sequence ID" value="KAJ4942923.1"/>
    <property type="molecule type" value="Genomic_DNA"/>
</dbReference>
<dbReference type="AlphaFoldDB" id="A0AAD6FR50"/>
<evidence type="ECO:0000313" key="2">
    <source>
        <dbReference type="EMBL" id="KAJ4942923.1"/>
    </source>
</evidence>
<accession>A0AAD6FR50</accession>
<organism evidence="2 3">
    <name type="scientific">Pogonophryne albipinna</name>
    <dbReference type="NCBI Taxonomy" id="1090488"/>
    <lineage>
        <taxon>Eukaryota</taxon>
        <taxon>Metazoa</taxon>
        <taxon>Chordata</taxon>
        <taxon>Craniata</taxon>
        <taxon>Vertebrata</taxon>
        <taxon>Euteleostomi</taxon>
        <taxon>Actinopterygii</taxon>
        <taxon>Neopterygii</taxon>
        <taxon>Teleostei</taxon>
        <taxon>Neoteleostei</taxon>
        <taxon>Acanthomorphata</taxon>
        <taxon>Eupercaria</taxon>
        <taxon>Perciformes</taxon>
        <taxon>Notothenioidei</taxon>
        <taxon>Pogonophryne</taxon>
    </lineage>
</organism>
<dbReference type="Proteomes" id="UP001219934">
    <property type="component" value="Unassembled WGS sequence"/>
</dbReference>
<comment type="caution">
    <text evidence="2">The sequence shown here is derived from an EMBL/GenBank/DDBJ whole genome shotgun (WGS) entry which is preliminary data.</text>
</comment>